<accession>A0ABV4IAS8</accession>
<comment type="caution">
    <text evidence="3">The sequence shown here is derived from an EMBL/GenBank/DDBJ whole genome shotgun (WGS) entry which is preliminary data.</text>
</comment>
<feature type="compositionally biased region" description="Basic and acidic residues" evidence="1">
    <location>
        <begin position="118"/>
        <end position="127"/>
    </location>
</feature>
<dbReference type="EMBL" id="JBGJLR010000004">
    <property type="protein sequence ID" value="MEZ2738960.1"/>
    <property type="molecule type" value="Genomic_DNA"/>
</dbReference>
<feature type="compositionally biased region" description="Basic and acidic residues" evidence="1">
    <location>
        <begin position="148"/>
        <end position="165"/>
    </location>
</feature>
<evidence type="ECO:0008006" key="5">
    <source>
        <dbReference type="Google" id="ProtNLM"/>
    </source>
</evidence>
<evidence type="ECO:0000256" key="1">
    <source>
        <dbReference type="SAM" id="MobiDB-lite"/>
    </source>
</evidence>
<feature type="chain" id="PRO_5046515163" description="TolA protein" evidence="2">
    <location>
        <begin position="31"/>
        <end position="223"/>
    </location>
</feature>
<keyword evidence="2" id="KW-0732">Signal</keyword>
<feature type="region of interest" description="Disordered" evidence="1">
    <location>
        <begin position="118"/>
        <end position="223"/>
    </location>
</feature>
<dbReference type="Proteomes" id="UP001567350">
    <property type="component" value="Unassembled WGS sequence"/>
</dbReference>
<name>A0ABV4IAS8_9BURK</name>
<evidence type="ECO:0000313" key="4">
    <source>
        <dbReference type="Proteomes" id="UP001567350"/>
    </source>
</evidence>
<evidence type="ECO:0000313" key="3">
    <source>
        <dbReference type="EMBL" id="MEZ2738960.1"/>
    </source>
</evidence>
<evidence type="ECO:0000256" key="2">
    <source>
        <dbReference type="SAM" id="SignalP"/>
    </source>
</evidence>
<gene>
    <name evidence="3" type="ORF">ACBP88_05695</name>
</gene>
<proteinExistence type="predicted"/>
<keyword evidence="4" id="KW-1185">Reference proteome</keyword>
<dbReference type="RefSeq" id="WP_370891226.1">
    <property type="nucleotide sequence ID" value="NZ_JBGJLR010000004.1"/>
</dbReference>
<organism evidence="3 4">
    <name type="scientific">Comamonas jiangduensis</name>
    <dbReference type="NCBI Taxonomy" id="1194168"/>
    <lineage>
        <taxon>Bacteria</taxon>
        <taxon>Pseudomonadati</taxon>
        <taxon>Pseudomonadota</taxon>
        <taxon>Betaproteobacteria</taxon>
        <taxon>Burkholderiales</taxon>
        <taxon>Comamonadaceae</taxon>
        <taxon>Comamonas</taxon>
    </lineage>
</organism>
<feature type="compositionally biased region" description="Low complexity" evidence="1">
    <location>
        <begin position="166"/>
        <end position="195"/>
    </location>
</feature>
<reference evidence="3 4" key="1">
    <citation type="submission" date="2024-08" db="EMBL/GenBank/DDBJ databases">
        <authorList>
            <person name="Feng Z."/>
            <person name="Ronholm J."/>
        </authorList>
    </citation>
    <scope>NUCLEOTIDE SEQUENCE [LARGE SCALE GENOMIC DNA]</scope>
    <source>
        <strain evidence="3 4">4-AB0-8</strain>
    </source>
</reference>
<protein>
    <recommendedName>
        <fullName evidence="5">TolA protein</fullName>
    </recommendedName>
</protein>
<feature type="compositionally biased region" description="Pro residues" evidence="1">
    <location>
        <begin position="214"/>
        <end position="223"/>
    </location>
</feature>
<sequence>MNLSRLFSLTCKALALGVLAVAAHAQDALAPDDQAHEALLQQRAQARAQERAEIARARGAVAARKQEAEKACWQRFAVERCLGEARAAAREEDNALHERELRLNREERQEKANERLRAIERKQREKPAPAPVTVTPRDGSGVLSTETRATEAQKRAAEQARRVQAHEASAAAKQQEQAQARAKAAQEYQAKQAEAAARRASKADEIAARKGAPLPVPEGLPKP</sequence>
<feature type="signal peptide" evidence="2">
    <location>
        <begin position="1"/>
        <end position="30"/>
    </location>
</feature>